<reference evidence="1 2" key="2">
    <citation type="journal article" date="2019" name="G3 (Bethesda)">
        <title>Hybrid Assembly of the Genome of the Entomopathogenic Nematode Steinernema carpocapsae Identifies the X-Chromosome.</title>
        <authorList>
            <person name="Serra L."/>
            <person name="Macchietto M."/>
            <person name="Macias-Munoz A."/>
            <person name="McGill C.J."/>
            <person name="Rodriguez I.M."/>
            <person name="Rodriguez B."/>
            <person name="Murad R."/>
            <person name="Mortazavi A."/>
        </authorList>
    </citation>
    <scope>NUCLEOTIDE SEQUENCE [LARGE SCALE GENOMIC DNA]</scope>
    <source>
        <strain evidence="1 2">ALL</strain>
    </source>
</reference>
<dbReference type="AlphaFoldDB" id="A0A4U5NIG9"/>
<protein>
    <submittedName>
        <fullName evidence="1">Uncharacterized protein</fullName>
    </submittedName>
</protein>
<dbReference type="EMBL" id="AZBU02000004">
    <property type="protein sequence ID" value="TKR82646.1"/>
    <property type="molecule type" value="Genomic_DNA"/>
</dbReference>
<dbReference type="Proteomes" id="UP000298663">
    <property type="component" value="Unassembled WGS sequence"/>
</dbReference>
<reference evidence="1 2" key="1">
    <citation type="journal article" date="2015" name="Genome Biol.">
        <title>Comparative genomics of Steinernema reveals deeply conserved gene regulatory networks.</title>
        <authorList>
            <person name="Dillman A.R."/>
            <person name="Macchietto M."/>
            <person name="Porter C.F."/>
            <person name="Rogers A."/>
            <person name="Williams B."/>
            <person name="Antoshechkin I."/>
            <person name="Lee M.M."/>
            <person name="Goodwin Z."/>
            <person name="Lu X."/>
            <person name="Lewis E.E."/>
            <person name="Goodrich-Blair H."/>
            <person name="Stock S.P."/>
            <person name="Adams B.J."/>
            <person name="Sternberg P.W."/>
            <person name="Mortazavi A."/>
        </authorList>
    </citation>
    <scope>NUCLEOTIDE SEQUENCE [LARGE SCALE GENOMIC DNA]</scope>
    <source>
        <strain evidence="1 2">ALL</strain>
    </source>
</reference>
<sequence>MKPKTTRNCCQFGVCGTNLGADAVAKPTGSRRRRNTCKRKWRRYRNPLSLNQATRVTHGRTDTSGSFSFI</sequence>
<evidence type="ECO:0000313" key="1">
    <source>
        <dbReference type="EMBL" id="TKR82646.1"/>
    </source>
</evidence>
<gene>
    <name evidence="1" type="ORF">L596_016337</name>
</gene>
<proteinExistence type="predicted"/>
<keyword evidence="2" id="KW-1185">Reference proteome</keyword>
<accession>A0A4U5NIG9</accession>
<comment type="caution">
    <text evidence="1">The sequence shown here is derived from an EMBL/GenBank/DDBJ whole genome shotgun (WGS) entry which is preliminary data.</text>
</comment>
<name>A0A4U5NIG9_STECR</name>
<organism evidence="1 2">
    <name type="scientific">Steinernema carpocapsae</name>
    <name type="common">Entomopathogenic nematode</name>
    <dbReference type="NCBI Taxonomy" id="34508"/>
    <lineage>
        <taxon>Eukaryota</taxon>
        <taxon>Metazoa</taxon>
        <taxon>Ecdysozoa</taxon>
        <taxon>Nematoda</taxon>
        <taxon>Chromadorea</taxon>
        <taxon>Rhabditida</taxon>
        <taxon>Tylenchina</taxon>
        <taxon>Panagrolaimomorpha</taxon>
        <taxon>Strongyloidoidea</taxon>
        <taxon>Steinernematidae</taxon>
        <taxon>Steinernema</taxon>
    </lineage>
</organism>
<evidence type="ECO:0000313" key="2">
    <source>
        <dbReference type="Proteomes" id="UP000298663"/>
    </source>
</evidence>